<name>A0A9P0LZ76_ACAOB</name>
<evidence type="ECO:0000256" key="3">
    <source>
        <dbReference type="ARBA" id="ARBA00004991"/>
    </source>
</evidence>
<dbReference type="PANTHER" id="PTHR12726:SF0">
    <property type="entry name" value="CERAMIDE GLUCOSYLTRANSFERASE"/>
    <property type="match status" value="1"/>
</dbReference>
<keyword evidence="12" id="KW-1185">Reference proteome</keyword>
<dbReference type="PANTHER" id="PTHR12726">
    <property type="entry name" value="CERAMIDE GLUCOSYLTRANSFERASE"/>
    <property type="match status" value="1"/>
</dbReference>
<keyword evidence="6" id="KW-0328">Glycosyltransferase</keyword>
<dbReference type="EMBL" id="CAKOFQ010007545">
    <property type="protein sequence ID" value="CAH2003525.1"/>
    <property type="molecule type" value="Genomic_DNA"/>
</dbReference>
<evidence type="ECO:0000256" key="4">
    <source>
        <dbReference type="ARBA" id="ARBA00006739"/>
    </source>
</evidence>
<dbReference type="InterPro" id="IPR029044">
    <property type="entry name" value="Nucleotide-diphossugar_trans"/>
</dbReference>
<protein>
    <recommendedName>
        <fullName evidence="5">ceramide glucosyltransferase</fullName>
        <ecNumber evidence="5">2.4.1.80</ecNumber>
    </recommendedName>
</protein>
<dbReference type="EC" id="2.4.1.80" evidence="5"/>
<dbReference type="GO" id="GO:0008120">
    <property type="term" value="F:ceramide glucosyltransferase activity"/>
    <property type="evidence" value="ECO:0007669"/>
    <property type="project" value="UniProtKB-EC"/>
</dbReference>
<reference evidence="11" key="1">
    <citation type="submission" date="2022-03" db="EMBL/GenBank/DDBJ databases">
        <authorList>
            <person name="Sayadi A."/>
        </authorList>
    </citation>
    <scope>NUCLEOTIDE SEQUENCE</scope>
</reference>
<dbReference type="AlphaFoldDB" id="A0A9P0LZ76"/>
<gene>
    <name evidence="11" type="ORF">ACAOBT_LOCUS27463</name>
</gene>
<comment type="caution">
    <text evidence="11">The sequence shown here is derived from an EMBL/GenBank/DDBJ whole genome shotgun (WGS) entry which is preliminary data.</text>
</comment>
<sequence length="113" mass="13000">MLRVSKTKTGYLQLGKTFTNVTKPFHFSKYRLHKKVKPLPSDEPYPGVSILKPLMGEDPHLVSNLETFFTMTYPEYELLFCIEDEKDPAIDVVNALKEKYPKLKQISILGVPQ</sequence>
<comment type="pathway">
    <text evidence="2">Lipid metabolism; sphingolipid metabolism.</text>
</comment>
<evidence type="ECO:0000313" key="12">
    <source>
        <dbReference type="Proteomes" id="UP001152888"/>
    </source>
</evidence>
<dbReference type="GO" id="GO:0006679">
    <property type="term" value="P:glucosylceramide biosynthetic process"/>
    <property type="evidence" value="ECO:0007669"/>
    <property type="project" value="TreeGrafter"/>
</dbReference>
<evidence type="ECO:0000256" key="10">
    <source>
        <dbReference type="ARBA" id="ARBA00023136"/>
    </source>
</evidence>
<dbReference type="Proteomes" id="UP001152888">
    <property type="component" value="Unassembled WGS sequence"/>
</dbReference>
<dbReference type="GO" id="GO:0016020">
    <property type="term" value="C:membrane"/>
    <property type="evidence" value="ECO:0007669"/>
    <property type="project" value="UniProtKB-SubCell"/>
</dbReference>
<accession>A0A9P0LZ76</accession>
<organism evidence="11 12">
    <name type="scientific">Acanthoscelides obtectus</name>
    <name type="common">Bean weevil</name>
    <name type="synonym">Bruchus obtectus</name>
    <dbReference type="NCBI Taxonomy" id="200917"/>
    <lineage>
        <taxon>Eukaryota</taxon>
        <taxon>Metazoa</taxon>
        <taxon>Ecdysozoa</taxon>
        <taxon>Arthropoda</taxon>
        <taxon>Hexapoda</taxon>
        <taxon>Insecta</taxon>
        <taxon>Pterygota</taxon>
        <taxon>Neoptera</taxon>
        <taxon>Endopterygota</taxon>
        <taxon>Coleoptera</taxon>
        <taxon>Polyphaga</taxon>
        <taxon>Cucujiformia</taxon>
        <taxon>Chrysomeloidea</taxon>
        <taxon>Chrysomelidae</taxon>
        <taxon>Bruchinae</taxon>
        <taxon>Bruchini</taxon>
        <taxon>Acanthoscelides</taxon>
    </lineage>
</organism>
<comment type="similarity">
    <text evidence="4">Belongs to the glycosyltransferase 2 family.</text>
</comment>
<evidence type="ECO:0000256" key="7">
    <source>
        <dbReference type="ARBA" id="ARBA00022679"/>
    </source>
</evidence>
<keyword evidence="10" id="KW-0472">Membrane</keyword>
<proteinExistence type="inferred from homology"/>
<comment type="subcellular location">
    <subcellularLocation>
        <location evidence="1">Membrane</location>
        <topology evidence="1">Multi-pass membrane protein</topology>
    </subcellularLocation>
</comment>
<evidence type="ECO:0000313" key="11">
    <source>
        <dbReference type="EMBL" id="CAH2003525.1"/>
    </source>
</evidence>
<evidence type="ECO:0000256" key="5">
    <source>
        <dbReference type="ARBA" id="ARBA00012699"/>
    </source>
</evidence>
<evidence type="ECO:0000256" key="9">
    <source>
        <dbReference type="ARBA" id="ARBA00022989"/>
    </source>
</evidence>
<evidence type="ECO:0000256" key="8">
    <source>
        <dbReference type="ARBA" id="ARBA00022692"/>
    </source>
</evidence>
<dbReference type="OrthoDB" id="6673184at2759"/>
<dbReference type="InterPro" id="IPR025993">
    <property type="entry name" value="Ceramide_glucosylTrfase"/>
</dbReference>
<evidence type="ECO:0000256" key="6">
    <source>
        <dbReference type="ARBA" id="ARBA00022676"/>
    </source>
</evidence>
<keyword evidence="9" id="KW-1133">Transmembrane helix</keyword>
<dbReference type="SUPFAM" id="SSF53448">
    <property type="entry name" value="Nucleotide-diphospho-sugar transferases"/>
    <property type="match status" value="1"/>
</dbReference>
<keyword evidence="7" id="KW-0808">Transferase</keyword>
<keyword evidence="8" id="KW-0812">Transmembrane</keyword>
<evidence type="ECO:0000256" key="1">
    <source>
        <dbReference type="ARBA" id="ARBA00004141"/>
    </source>
</evidence>
<comment type="pathway">
    <text evidence="3">Sphingolipid metabolism.</text>
</comment>
<evidence type="ECO:0000256" key="2">
    <source>
        <dbReference type="ARBA" id="ARBA00004760"/>
    </source>
</evidence>